<feature type="domain" description="UVR" evidence="9">
    <location>
        <begin position="424"/>
        <end position="459"/>
    </location>
</feature>
<protein>
    <submittedName>
        <fullName evidence="11">ATP-dependent Clp protease ATP-binding subunit ClpC</fullName>
    </submittedName>
</protein>
<dbReference type="Pfam" id="PF00004">
    <property type="entry name" value="AAA"/>
    <property type="match status" value="1"/>
</dbReference>
<dbReference type="STRING" id="1122930.SAMN02745168_1343"/>
<accession>A0A1W1ZZ60</accession>
<dbReference type="InterPro" id="IPR027417">
    <property type="entry name" value="P-loop_NTPase"/>
</dbReference>
<keyword evidence="7" id="KW-0175">Coiled coil</keyword>
<dbReference type="Proteomes" id="UP000192790">
    <property type="component" value="Unassembled WGS sequence"/>
</dbReference>
<dbReference type="Pfam" id="PF10431">
    <property type="entry name" value="ClpB_D2-small"/>
    <property type="match status" value="1"/>
</dbReference>
<dbReference type="InterPro" id="IPR041546">
    <property type="entry name" value="ClpA/ClpB_AAA_lid"/>
</dbReference>
<feature type="coiled-coil region" evidence="7">
    <location>
        <begin position="420"/>
        <end position="477"/>
    </location>
</feature>
<keyword evidence="11" id="KW-0645">Protease</keyword>
<evidence type="ECO:0000256" key="8">
    <source>
        <dbReference type="SAM" id="MobiDB-lite"/>
    </source>
</evidence>
<dbReference type="Gene3D" id="3.40.50.300">
    <property type="entry name" value="P-loop containing nucleotide triphosphate hydrolases"/>
    <property type="match status" value="2"/>
</dbReference>
<dbReference type="CDD" id="cd19499">
    <property type="entry name" value="RecA-like_ClpB_Hsp104-like"/>
    <property type="match status" value="1"/>
</dbReference>
<evidence type="ECO:0000313" key="11">
    <source>
        <dbReference type="EMBL" id="SMC53707.1"/>
    </source>
</evidence>
<gene>
    <name evidence="11" type="ORF">SAMN02745168_1343</name>
</gene>
<dbReference type="Pfam" id="PF17871">
    <property type="entry name" value="AAA_lid_9"/>
    <property type="match status" value="1"/>
</dbReference>
<dbReference type="FunFam" id="3.40.50.300:FF:000010">
    <property type="entry name" value="Chaperone clpB 1, putative"/>
    <property type="match status" value="1"/>
</dbReference>
<dbReference type="OrthoDB" id="9803641at2"/>
<evidence type="ECO:0000256" key="3">
    <source>
        <dbReference type="ARBA" id="ARBA00022840"/>
    </source>
</evidence>
<dbReference type="GO" id="GO:0005737">
    <property type="term" value="C:cytoplasm"/>
    <property type="evidence" value="ECO:0007669"/>
    <property type="project" value="TreeGrafter"/>
</dbReference>
<dbReference type="InterPro" id="IPR036628">
    <property type="entry name" value="Clp_N_dom_sf"/>
</dbReference>
<keyword evidence="12" id="KW-1185">Reference proteome</keyword>
<dbReference type="GO" id="GO:0006508">
    <property type="term" value="P:proteolysis"/>
    <property type="evidence" value="ECO:0007669"/>
    <property type="project" value="UniProtKB-KW"/>
</dbReference>
<dbReference type="GO" id="GO:0016887">
    <property type="term" value="F:ATP hydrolysis activity"/>
    <property type="evidence" value="ECO:0007669"/>
    <property type="project" value="InterPro"/>
</dbReference>
<dbReference type="InterPro" id="IPR019489">
    <property type="entry name" value="Clp_ATPase_C"/>
</dbReference>
<evidence type="ECO:0000313" key="12">
    <source>
        <dbReference type="Proteomes" id="UP000192790"/>
    </source>
</evidence>
<dbReference type="PANTHER" id="PTHR11638:SF18">
    <property type="entry name" value="HEAT SHOCK PROTEIN 104"/>
    <property type="match status" value="1"/>
</dbReference>
<dbReference type="InterPro" id="IPR028299">
    <property type="entry name" value="ClpA/B_CS2"/>
</dbReference>
<dbReference type="SUPFAM" id="SSF52540">
    <property type="entry name" value="P-loop containing nucleoside triphosphate hydrolases"/>
    <property type="match status" value="2"/>
</dbReference>
<dbReference type="InterPro" id="IPR050130">
    <property type="entry name" value="ClpA_ClpB"/>
</dbReference>
<evidence type="ECO:0000256" key="5">
    <source>
        <dbReference type="PROSITE-ProRule" id="PRU01251"/>
    </source>
</evidence>
<dbReference type="CDD" id="cd00009">
    <property type="entry name" value="AAA"/>
    <property type="match status" value="1"/>
</dbReference>
<dbReference type="SUPFAM" id="SSF81923">
    <property type="entry name" value="Double Clp-N motif"/>
    <property type="match status" value="1"/>
</dbReference>
<sequence length="819" mass="90341">MNENRFTRRAQNALRLAQEAAAELGHGYVGSEHILLGLAREKEGMACQTLLEAGLTEEMIRDTIAESIGVGASGSSPSQGLTPRSRRIIELAMAEAAQMGRGNVGTEHLLMGILREGGGIAARIIEAAGVDLRELYASTLAQARGGSESSGEESSEKDQKTEGEGKNKALEDFTRDLTEAARKGKLDPVIGRSKEIQRVIQILSRRTKNNPVLIGEPGVGKTAIAEGLAEKIVAGDIPETLRNKRILTLDMSGMVAGTKYRGEFEERVKAAIKEVKRLGNIILFIDELHTIVGAGAAEGAIDAANIIKPALGRGEIQVIGATTLNEYRKYIEKDSALERRFQPIQVGEPSPEETLDILKGLRSRYEAHHKLTIGDGALQAAVTMSRRYINDRFLPDKAIDLIDEAASRVRMENFTLPPDIKAMESRLKSTKAEKDAAVQAQDFEKAARLRDIENNLRAQIEQERKHQRSLRSEVREEDIAAVVSLWTGIPVTRLTEDEGTRLLKMEETLHRRVVGQEEAVKAVARAIRRGRVGLKDPKRPIGSFIFLGPTGVGKTELSKALAEAMFGDENAMIRVDMSEYMEKHTVSRLIGSPPGYVGYDEGGQLTEKVRRKPYSVILFDEIEKAHEDVFNVLLQIMEDGILTDAQGRRVDFKNTVIVMTSNVGAKNLTEHKRLGFAQLEEGEKSEKARFEEIRSAVMSDLKRTFRPEFLNRVDEIIVFHQLTKENIREIAQRMLSVVEGRISELGITLRVDDGALDVLVKTGFDPVFGARPLRRAIQNAIEDTVAEKYLDGSLKKGDTVIAKADDGKIVFAPAEHAVV</sequence>
<dbReference type="PROSITE" id="PS00870">
    <property type="entry name" value="CLPAB_1"/>
    <property type="match status" value="1"/>
</dbReference>
<dbReference type="RefSeq" id="WP_084233965.1">
    <property type="nucleotide sequence ID" value="NZ_FWXW01000003.1"/>
</dbReference>
<proteinExistence type="inferred from homology"/>
<feature type="compositionally biased region" description="Basic and acidic residues" evidence="8">
    <location>
        <begin position="154"/>
        <end position="170"/>
    </location>
</feature>
<dbReference type="Gene3D" id="1.10.8.60">
    <property type="match status" value="2"/>
</dbReference>
<dbReference type="Gene3D" id="4.10.860.10">
    <property type="entry name" value="UVR domain"/>
    <property type="match status" value="1"/>
</dbReference>
<organism evidence="11 12">
    <name type="scientific">Papillibacter cinnamivorans DSM 12816</name>
    <dbReference type="NCBI Taxonomy" id="1122930"/>
    <lineage>
        <taxon>Bacteria</taxon>
        <taxon>Bacillati</taxon>
        <taxon>Bacillota</taxon>
        <taxon>Clostridia</taxon>
        <taxon>Eubacteriales</taxon>
        <taxon>Oscillospiraceae</taxon>
        <taxon>Papillibacter</taxon>
    </lineage>
</organism>
<dbReference type="SMART" id="SM00382">
    <property type="entry name" value="AAA"/>
    <property type="match status" value="2"/>
</dbReference>
<keyword evidence="1 5" id="KW-0677">Repeat</keyword>
<dbReference type="SMART" id="SM01086">
    <property type="entry name" value="ClpB_D2-small"/>
    <property type="match status" value="1"/>
</dbReference>
<dbReference type="Pfam" id="PF07724">
    <property type="entry name" value="AAA_2"/>
    <property type="match status" value="1"/>
</dbReference>
<dbReference type="PROSITE" id="PS50151">
    <property type="entry name" value="UVR"/>
    <property type="match status" value="1"/>
</dbReference>
<keyword evidence="11" id="KW-0378">Hydrolase</keyword>
<keyword evidence="2 6" id="KW-0547">Nucleotide-binding</keyword>
<evidence type="ECO:0000256" key="4">
    <source>
        <dbReference type="ARBA" id="ARBA00023186"/>
    </source>
</evidence>
<dbReference type="PANTHER" id="PTHR11638">
    <property type="entry name" value="ATP-DEPENDENT CLP PROTEASE"/>
    <property type="match status" value="1"/>
</dbReference>
<reference evidence="11 12" key="1">
    <citation type="submission" date="2017-04" db="EMBL/GenBank/DDBJ databases">
        <authorList>
            <person name="Afonso C.L."/>
            <person name="Miller P.J."/>
            <person name="Scott M.A."/>
            <person name="Spackman E."/>
            <person name="Goraichik I."/>
            <person name="Dimitrov K.M."/>
            <person name="Suarez D.L."/>
            <person name="Swayne D.E."/>
        </authorList>
    </citation>
    <scope>NUCLEOTIDE SEQUENCE [LARGE SCALE GENOMIC DNA]</scope>
    <source>
        <strain evidence="11 12">DSM 12816</strain>
    </source>
</reference>
<dbReference type="Gene3D" id="1.10.1780.10">
    <property type="entry name" value="Clp, N-terminal domain"/>
    <property type="match status" value="1"/>
</dbReference>
<evidence type="ECO:0000259" key="10">
    <source>
        <dbReference type="PROSITE" id="PS51903"/>
    </source>
</evidence>
<dbReference type="InterPro" id="IPR003593">
    <property type="entry name" value="AAA+_ATPase"/>
</dbReference>
<dbReference type="GO" id="GO:0008233">
    <property type="term" value="F:peptidase activity"/>
    <property type="evidence" value="ECO:0007669"/>
    <property type="project" value="UniProtKB-KW"/>
</dbReference>
<dbReference type="GO" id="GO:0005524">
    <property type="term" value="F:ATP binding"/>
    <property type="evidence" value="ECO:0007669"/>
    <property type="project" value="UniProtKB-KW"/>
</dbReference>
<name>A0A1W1ZZ60_9FIRM</name>
<dbReference type="AlphaFoldDB" id="A0A1W1ZZ60"/>
<dbReference type="EMBL" id="FWXW01000003">
    <property type="protein sequence ID" value="SMC53707.1"/>
    <property type="molecule type" value="Genomic_DNA"/>
</dbReference>
<evidence type="ECO:0000256" key="7">
    <source>
        <dbReference type="SAM" id="Coils"/>
    </source>
</evidence>
<keyword evidence="3 6" id="KW-0067">ATP-binding</keyword>
<dbReference type="Pfam" id="PF02861">
    <property type="entry name" value="Clp_N"/>
    <property type="match status" value="1"/>
</dbReference>
<evidence type="ECO:0000259" key="9">
    <source>
        <dbReference type="PROSITE" id="PS50151"/>
    </source>
</evidence>
<evidence type="ECO:0000256" key="1">
    <source>
        <dbReference type="ARBA" id="ARBA00022737"/>
    </source>
</evidence>
<dbReference type="InterPro" id="IPR001943">
    <property type="entry name" value="UVR_dom"/>
</dbReference>
<evidence type="ECO:0000256" key="2">
    <source>
        <dbReference type="ARBA" id="ARBA00022741"/>
    </source>
</evidence>
<dbReference type="PRINTS" id="PR00300">
    <property type="entry name" value="CLPPROTEASEA"/>
</dbReference>
<comment type="similarity">
    <text evidence="6">Belongs to the ClpA/ClpB family.</text>
</comment>
<dbReference type="InterPro" id="IPR001270">
    <property type="entry name" value="ClpA/B"/>
</dbReference>
<evidence type="ECO:0000256" key="6">
    <source>
        <dbReference type="RuleBase" id="RU004432"/>
    </source>
</evidence>
<dbReference type="InterPro" id="IPR004176">
    <property type="entry name" value="Clp_R_N"/>
</dbReference>
<dbReference type="PROSITE" id="PS51903">
    <property type="entry name" value="CLP_R"/>
    <property type="match status" value="1"/>
</dbReference>
<keyword evidence="4 6" id="KW-0143">Chaperone</keyword>
<dbReference type="GO" id="GO:0034605">
    <property type="term" value="P:cellular response to heat"/>
    <property type="evidence" value="ECO:0007669"/>
    <property type="project" value="TreeGrafter"/>
</dbReference>
<dbReference type="InterPro" id="IPR003959">
    <property type="entry name" value="ATPase_AAA_core"/>
</dbReference>
<dbReference type="PROSITE" id="PS00871">
    <property type="entry name" value="CLPAB_2"/>
    <property type="match status" value="1"/>
</dbReference>
<dbReference type="InterPro" id="IPR018368">
    <property type="entry name" value="ClpA/B_CS1"/>
</dbReference>
<dbReference type="FunFam" id="3.40.50.300:FF:000025">
    <property type="entry name" value="ATP-dependent Clp protease subunit"/>
    <property type="match status" value="1"/>
</dbReference>
<feature type="domain" description="Clp R" evidence="10">
    <location>
        <begin position="1"/>
        <end position="146"/>
    </location>
</feature>
<feature type="region of interest" description="Disordered" evidence="8">
    <location>
        <begin position="142"/>
        <end position="170"/>
    </location>
</feature>